<gene>
    <name evidence="2" type="ORF">HPP92_028145</name>
    <name evidence="1" type="ORF">HPP92_028167</name>
</gene>
<sequence>MDRTFFLILLPNGRILKQGFVPGQQDQLVGFKDAKIDAGVSLAIGVIKIEWKLN</sequence>
<proteinExistence type="predicted"/>
<name>A0A835U4S5_VANPL</name>
<dbReference type="EMBL" id="JADCNM010000423">
    <property type="protein sequence ID" value="KAG0447732.1"/>
    <property type="molecule type" value="Genomic_DNA"/>
</dbReference>
<comment type="caution">
    <text evidence="2">The sequence shown here is derived from an EMBL/GenBank/DDBJ whole genome shotgun (WGS) entry which is preliminary data.</text>
</comment>
<dbReference type="Proteomes" id="UP000636800">
    <property type="component" value="Unassembled WGS sequence"/>
</dbReference>
<protein>
    <submittedName>
        <fullName evidence="2">Uncharacterized protein</fullName>
    </submittedName>
</protein>
<dbReference type="AlphaFoldDB" id="A0A835U4S5"/>
<accession>A0A835U4S5</accession>
<evidence type="ECO:0000313" key="1">
    <source>
        <dbReference type="EMBL" id="KAG0447732.1"/>
    </source>
</evidence>
<organism evidence="2 3">
    <name type="scientific">Vanilla planifolia</name>
    <name type="common">Vanilla</name>
    <dbReference type="NCBI Taxonomy" id="51239"/>
    <lineage>
        <taxon>Eukaryota</taxon>
        <taxon>Viridiplantae</taxon>
        <taxon>Streptophyta</taxon>
        <taxon>Embryophyta</taxon>
        <taxon>Tracheophyta</taxon>
        <taxon>Spermatophyta</taxon>
        <taxon>Magnoliopsida</taxon>
        <taxon>Liliopsida</taxon>
        <taxon>Asparagales</taxon>
        <taxon>Orchidaceae</taxon>
        <taxon>Vanilloideae</taxon>
        <taxon>Vanilleae</taxon>
        <taxon>Vanilla</taxon>
    </lineage>
</organism>
<dbReference type="EMBL" id="JADCNL010000422">
    <property type="protein sequence ID" value="KAG0447835.1"/>
    <property type="molecule type" value="Genomic_DNA"/>
</dbReference>
<evidence type="ECO:0000313" key="4">
    <source>
        <dbReference type="Proteomes" id="UP000639772"/>
    </source>
</evidence>
<evidence type="ECO:0000313" key="3">
    <source>
        <dbReference type="Proteomes" id="UP000636800"/>
    </source>
</evidence>
<evidence type="ECO:0000313" key="2">
    <source>
        <dbReference type="EMBL" id="KAG0447835.1"/>
    </source>
</evidence>
<reference evidence="3 4" key="1">
    <citation type="journal article" date="2020" name="Nat. Food">
        <title>A phased Vanilla planifolia genome enables genetic improvement of flavour and production.</title>
        <authorList>
            <person name="Hasing T."/>
            <person name="Tang H."/>
            <person name="Brym M."/>
            <person name="Khazi F."/>
            <person name="Huang T."/>
            <person name="Chambers A.H."/>
        </authorList>
    </citation>
    <scope>NUCLEOTIDE SEQUENCE [LARGE SCALE GENOMIC DNA]</scope>
    <source>
        <tissue evidence="2">Leaf</tissue>
    </source>
</reference>
<dbReference type="Proteomes" id="UP000639772">
    <property type="component" value="Unassembled WGS sequence"/>
</dbReference>
<keyword evidence="3" id="KW-1185">Reference proteome</keyword>